<dbReference type="Gene3D" id="3.80.10.10">
    <property type="entry name" value="Ribonuclease Inhibitor"/>
    <property type="match status" value="1"/>
</dbReference>
<dbReference type="RefSeq" id="WP_145048343.1">
    <property type="nucleotide sequence ID" value="NZ_CP036433.1"/>
</dbReference>
<dbReference type="KEGG" id="lcre:Pla8534_01630"/>
<proteinExistence type="predicted"/>
<evidence type="ECO:0000313" key="2">
    <source>
        <dbReference type="Proteomes" id="UP000317648"/>
    </source>
</evidence>
<sequence length="281" mass="30685">MIRIFFLTMALTLGAQPLLRAELPNDEAGAIAYLSSKGVKITTDDGHAVRLMSSGSPALSAEEYQLIGLLTHLEQMGINGAPLADDEWGFLKSLRRLKQLSIWHSKGFAALEPFSGLPVESLTIGGCMGLRDLNKDKPEHLRDAITTLHDLPRLKRGNWYHSPLAPDDSHLAHIAREFPQLECLRLDFHAPRGSETSITPEGLARLQALPLKVLSIENAGGFSTKHLAAIAGVKTLQSLLVDARKQPAPTEALAAFRKLRPDVEVVVASPDAKRPPRARQK</sequence>
<protein>
    <recommendedName>
        <fullName evidence="3">Leucine Rich repeats (2 copies)</fullName>
    </recommendedName>
</protein>
<evidence type="ECO:0000313" key="1">
    <source>
        <dbReference type="EMBL" id="QDU92415.1"/>
    </source>
</evidence>
<gene>
    <name evidence="1" type="ORF">Pla8534_01630</name>
</gene>
<dbReference type="AlphaFoldDB" id="A0A518DKQ6"/>
<organism evidence="1 2">
    <name type="scientific">Lignipirellula cremea</name>
    <dbReference type="NCBI Taxonomy" id="2528010"/>
    <lineage>
        <taxon>Bacteria</taxon>
        <taxon>Pseudomonadati</taxon>
        <taxon>Planctomycetota</taxon>
        <taxon>Planctomycetia</taxon>
        <taxon>Pirellulales</taxon>
        <taxon>Pirellulaceae</taxon>
        <taxon>Lignipirellula</taxon>
    </lineage>
</organism>
<dbReference type="EMBL" id="CP036433">
    <property type="protein sequence ID" value="QDU92415.1"/>
    <property type="molecule type" value="Genomic_DNA"/>
</dbReference>
<reference evidence="1 2" key="1">
    <citation type="submission" date="2019-02" db="EMBL/GenBank/DDBJ databases">
        <title>Deep-cultivation of Planctomycetes and their phenomic and genomic characterization uncovers novel biology.</title>
        <authorList>
            <person name="Wiegand S."/>
            <person name="Jogler M."/>
            <person name="Boedeker C."/>
            <person name="Pinto D."/>
            <person name="Vollmers J."/>
            <person name="Rivas-Marin E."/>
            <person name="Kohn T."/>
            <person name="Peeters S.H."/>
            <person name="Heuer A."/>
            <person name="Rast P."/>
            <person name="Oberbeckmann S."/>
            <person name="Bunk B."/>
            <person name="Jeske O."/>
            <person name="Meyerdierks A."/>
            <person name="Storesund J.E."/>
            <person name="Kallscheuer N."/>
            <person name="Luecker S."/>
            <person name="Lage O.M."/>
            <person name="Pohl T."/>
            <person name="Merkel B.J."/>
            <person name="Hornburger P."/>
            <person name="Mueller R.-W."/>
            <person name="Bruemmer F."/>
            <person name="Labrenz M."/>
            <person name="Spormann A.M."/>
            <person name="Op den Camp H."/>
            <person name="Overmann J."/>
            <person name="Amann R."/>
            <person name="Jetten M.S.M."/>
            <person name="Mascher T."/>
            <person name="Medema M.H."/>
            <person name="Devos D.P."/>
            <person name="Kaster A.-K."/>
            <person name="Ovreas L."/>
            <person name="Rohde M."/>
            <person name="Galperin M.Y."/>
            <person name="Jogler C."/>
        </authorList>
    </citation>
    <scope>NUCLEOTIDE SEQUENCE [LARGE SCALE GENOMIC DNA]</scope>
    <source>
        <strain evidence="1 2">Pla85_3_4</strain>
    </source>
</reference>
<evidence type="ECO:0008006" key="3">
    <source>
        <dbReference type="Google" id="ProtNLM"/>
    </source>
</evidence>
<name>A0A518DKQ6_9BACT</name>
<keyword evidence="2" id="KW-1185">Reference proteome</keyword>
<dbReference type="InterPro" id="IPR032675">
    <property type="entry name" value="LRR_dom_sf"/>
</dbReference>
<dbReference type="SUPFAM" id="SSF52047">
    <property type="entry name" value="RNI-like"/>
    <property type="match status" value="1"/>
</dbReference>
<accession>A0A518DKQ6</accession>
<dbReference type="Proteomes" id="UP000317648">
    <property type="component" value="Chromosome"/>
</dbReference>